<dbReference type="PANTHER" id="PTHR20982:SF3">
    <property type="entry name" value="MITOCHONDRIAL RIBOSOME RECYCLING FACTOR PSEUDO 1"/>
    <property type="match status" value="1"/>
</dbReference>
<dbReference type="Gene3D" id="1.10.132.20">
    <property type="entry name" value="Ribosome-recycling factor"/>
    <property type="match status" value="1"/>
</dbReference>
<protein>
    <recommendedName>
        <fullName evidence="3">Ribosome-recycling factor</fullName>
        <shortName evidence="3">RRF</shortName>
    </recommendedName>
    <alternativeName>
        <fullName evidence="3">Ribosome-releasing factor</fullName>
    </alternativeName>
</protein>
<organism evidence="6 7">
    <name type="scientific">Gleimia hominis</name>
    <dbReference type="NCBI Taxonomy" id="595468"/>
    <lineage>
        <taxon>Bacteria</taxon>
        <taxon>Bacillati</taxon>
        <taxon>Actinomycetota</taxon>
        <taxon>Actinomycetes</taxon>
        <taxon>Actinomycetales</taxon>
        <taxon>Actinomycetaceae</taxon>
        <taxon>Gleimia</taxon>
    </lineage>
</organism>
<keyword evidence="7" id="KW-1185">Reference proteome</keyword>
<keyword evidence="3" id="KW-0963">Cytoplasm</keyword>
<reference evidence="6 7" key="1">
    <citation type="submission" date="2023-06" db="EMBL/GenBank/DDBJ databases">
        <title>Draft genome sequence of Gleimia hominis type strain CCUG 57540T.</title>
        <authorList>
            <person name="Salva-Serra F."/>
            <person name="Cardew S."/>
            <person name="Jensie Markopoulos S."/>
            <person name="Ohlen M."/>
            <person name="Inganas E."/>
            <person name="Svensson-Stadler L."/>
            <person name="Moore E.R.B."/>
        </authorList>
    </citation>
    <scope>NUCLEOTIDE SEQUENCE [LARGE SCALE GENOMIC DNA]</scope>
    <source>
        <strain evidence="6 7">CCUG 57540</strain>
    </source>
</reference>
<proteinExistence type="inferred from homology"/>
<keyword evidence="2 3" id="KW-0648">Protein biosynthesis</keyword>
<sequence length="185" mass="20880">MIKDVLLSAEDGMEKAVSATKREFGNIRTGRANPDMFNSILVDYYGAPTPLQQLASIQIPEARMVLISPYDRNAVQEIIAAIRDADLGVNPTDDGNVIRCNLPALTEERRKEYVKQARSRAEEGRISVRNDRRKAKEELDRIKKDGEAGEDEVDRAEKDLETLTKKYVDQIDAELEAKEKDLMTV</sequence>
<dbReference type="Proteomes" id="UP001247542">
    <property type="component" value="Unassembled WGS sequence"/>
</dbReference>
<dbReference type="InterPro" id="IPR036191">
    <property type="entry name" value="RRF_sf"/>
</dbReference>
<name>A0ABU3IC09_9ACTO</name>
<dbReference type="Gene3D" id="3.30.1360.40">
    <property type="match status" value="1"/>
</dbReference>
<dbReference type="NCBIfam" id="TIGR00496">
    <property type="entry name" value="frr"/>
    <property type="match status" value="1"/>
</dbReference>
<evidence type="ECO:0000313" key="7">
    <source>
        <dbReference type="Proteomes" id="UP001247542"/>
    </source>
</evidence>
<evidence type="ECO:0000259" key="5">
    <source>
        <dbReference type="Pfam" id="PF01765"/>
    </source>
</evidence>
<comment type="caution">
    <text evidence="6">The sequence shown here is derived from an EMBL/GenBank/DDBJ whole genome shotgun (WGS) entry which is preliminary data.</text>
</comment>
<comment type="function">
    <text evidence="3">Responsible for the release of ribosomes from messenger RNA at the termination of protein biosynthesis. May increase the efficiency of translation by recycling ribosomes from one round of translation to another.</text>
</comment>
<evidence type="ECO:0000256" key="4">
    <source>
        <dbReference type="SAM" id="MobiDB-lite"/>
    </source>
</evidence>
<dbReference type="PANTHER" id="PTHR20982">
    <property type="entry name" value="RIBOSOME RECYCLING FACTOR"/>
    <property type="match status" value="1"/>
</dbReference>
<dbReference type="RefSeq" id="WP_313274094.1">
    <property type="nucleotide sequence ID" value="NZ_JASXSX010000003.1"/>
</dbReference>
<feature type="region of interest" description="Disordered" evidence="4">
    <location>
        <begin position="121"/>
        <end position="157"/>
    </location>
</feature>
<evidence type="ECO:0000313" key="6">
    <source>
        <dbReference type="EMBL" id="MDT3767910.1"/>
    </source>
</evidence>
<accession>A0ABU3IC09</accession>
<dbReference type="Pfam" id="PF01765">
    <property type="entry name" value="RRF"/>
    <property type="match status" value="1"/>
</dbReference>
<gene>
    <name evidence="3 6" type="primary">frr</name>
    <name evidence="6" type="ORF">QS713_07540</name>
</gene>
<feature type="domain" description="Ribosome recycling factor" evidence="5">
    <location>
        <begin position="21"/>
        <end position="183"/>
    </location>
</feature>
<evidence type="ECO:0000256" key="3">
    <source>
        <dbReference type="HAMAP-Rule" id="MF_00040"/>
    </source>
</evidence>
<comment type="subcellular location">
    <subcellularLocation>
        <location evidence="3">Cytoplasm</location>
    </subcellularLocation>
</comment>
<comment type="similarity">
    <text evidence="1 3">Belongs to the RRF family.</text>
</comment>
<dbReference type="InterPro" id="IPR023584">
    <property type="entry name" value="Ribosome_recyc_fac_dom"/>
</dbReference>
<evidence type="ECO:0000256" key="2">
    <source>
        <dbReference type="ARBA" id="ARBA00022917"/>
    </source>
</evidence>
<dbReference type="CDD" id="cd00520">
    <property type="entry name" value="RRF"/>
    <property type="match status" value="1"/>
</dbReference>
<feature type="compositionally biased region" description="Basic and acidic residues" evidence="4">
    <location>
        <begin position="121"/>
        <end position="147"/>
    </location>
</feature>
<dbReference type="HAMAP" id="MF_00040">
    <property type="entry name" value="RRF"/>
    <property type="match status" value="1"/>
</dbReference>
<dbReference type="SUPFAM" id="SSF55194">
    <property type="entry name" value="Ribosome recycling factor, RRF"/>
    <property type="match status" value="1"/>
</dbReference>
<dbReference type="InterPro" id="IPR002661">
    <property type="entry name" value="Ribosome_recyc_fac"/>
</dbReference>
<dbReference type="EMBL" id="JASXSX010000003">
    <property type="protein sequence ID" value="MDT3767910.1"/>
    <property type="molecule type" value="Genomic_DNA"/>
</dbReference>
<evidence type="ECO:0000256" key="1">
    <source>
        <dbReference type="ARBA" id="ARBA00005912"/>
    </source>
</evidence>